<evidence type="ECO:0000256" key="6">
    <source>
        <dbReference type="RuleBase" id="RU003355"/>
    </source>
</evidence>
<dbReference type="CDD" id="cd07477">
    <property type="entry name" value="Peptidases_S8_Subtilisin_subset"/>
    <property type="match status" value="1"/>
</dbReference>
<keyword evidence="3 5" id="KW-0378">Hydrolase</keyword>
<reference evidence="9" key="1">
    <citation type="journal article" date="2019" name="Int. J. Syst. Evol. Microbiol.">
        <title>The Global Catalogue of Microorganisms (GCM) 10K type strain sequencing project: providing services to taxonomists for standard genome sequencing and annotation.</title>
        <authorList>
            <consortium name="The Broad Institute Genomics Platform"/>
            <consortium name="The Broad Institute Genome Sequencing Center for Infectious Disease"/>
            <person name="Wu L."/>
            <person name="Ma J."/>
        </authorList>
    </citation>
    <scope>NUCLEOTIDE SEQUENCE [LARGE SCALE GENOMIC DNA]</scope>
    <source>
        <strain evidence="9">JCM 12389</strain>
    </source>
</reference>
<proteinExistence type="inferred from homology"/>
<dbReference type="InterPro" id="IPR023828">
    <property type="entry name" value="Peptidase_S8_Ser-AS"/>
</dbReference>
<dbReference type="PANTHER" id="PTHR43399:SF4">
    <property type="entry name" value="CELL WALL-ASSOCIATED PROTEASE"/>
    <property type="match status" value="1"/>
</dbReference>
<evidence type="ECO:0000313" key="8">
    <source>
        <dbReference type="EMBL" id="GAA0504487.1"/>
    </source>
</evidence>
<dbReference type="Pfam" id="PF00082">
    <property type="entry name" value="Peptidase_S8"/>
    <property type="match status" value="1"/>
</dbReference>
<name>A0ABP3LPG8_9BACI</name>
<keyword evidence="4 5" id="KW-0720">Serine protease</keyword>
<feature type="domain" description="Peptidase S8/S53" evidence="7">
    <location>
        <begin position="40"/>
        <end position="271"/>
    </location>
</feature>
<dbReference type="PROSITE" id="PS00138">
    <property type="entry name" value="SUBTILASE_SER"/>
    <property type="match status" value="1"/>
</dbReference>
<evidence type="ECO:0000259" key="7">
    <source>
        <dbReference type="Pfam" id="PF00082"/>
    </source>
</evidence>
<comment type="similarity">
    <text evidence="1 5 6">Belongs to the peptidase S8 family.</text>
</comment>
<evidence type="ECO:0000256" key="1">
    <source>
        <dbReference type="ARBA" id="ARBA00011073"/>
    </source>
</evidence>
<dbReference type="PROSITE" id="PS51892">
    <property type="entry name" value="SUBTILASE"/>
    <property type="match status" value="1"/>
</dbReference>
<dbReference type="PRINTS" id="PR00723">
    <property type="entry name" value="SUBTILISIN"/>
</dbReference>
<gene>
    <name evidence="8" type="ORF">GCM10008986_35040</name>
</gene>
<dbReference type="EMBL" id="BAAADO010000012">
    <property type="protein sequence ID" value="GAA0504487.1"/>
    <property type="molecule type" value="Genomic_DNA"/>
</dbReference>
<feature type="active site" description="Charge relay system" evidence="5">
    <location>
        <position position="250"/>
    </location>
</feature>
<dbReference type="InterPro" id="IPR022398">
    <property type="entry name" value="Peptidase_S8_His-AS"/>
</dbReference>
<dbReference type="InterPro" id="IPR036852">
    <property type="entry name" value="Peptidase_S8/S53_dom_sf"/>
</dbReference>
<organism evidence="8 9">
    <name type="scientific">Salinibacillus aidingensis</name>
    <dbReference type="NCBI Taxonomy" id="237684"/>
    <lineage>
        <taxon>Bacteria</taxon>
        <taxon>Bacillati</taxon>
        <taxon>Bacillota</taxon>
        <taxon>Bacilli</taxon>
        <taxon>Bacillales</taxon>
        <taxon>Bacillaceae</taxon>
        <taxon>Salinibacillus</taxon>
    </lineage>
</organism>
<dbReference type="InterPro" id="IPR051048">
    <property type="entry name" value="Peptidase_S8/S53_subtilisin"/>
</dbReference>
<dbReference type="InterPro" id="IPR034202">
    <property type="entry name" value="Subtilisin_Carlsberg-like"/>
</dbReference>
<accession>A0ABP3LPG8</accession>
<evidence type="ECO:0000256" key="3">
    <source>
        <dbReference type="ARBA" id="ARBA00022801"/>
    </source>
</evidence>
<sequence>MKKIFLLPTEFDEIVKEPEKIPYGVKTIDAPQVWGETNGGAGNVVAVIDSGCQVDHPDLRGNIIGGYNFTNDDQGDTSNYYDYAGHGTHVAGTIGAIDNETGVVGVAPNVNLLILKVVDKNGVGSYENLINAIEYATNWRGPMGEKVSAMNISLGGPEDDPNLYSAILKALRKGIITVAAAGNYGDNRATTDEILYPAAYKEVIQVGAVDPNLAIGPFSNSNIEVDFVAPGSNILSTFPISTYARLTGTSMAAPHVTGAVALLYNAFNACDQSKIPGKVFDYLSRHARPLGFRSTLEGNGLVQLS</sequence>
<evidence type="ECO:0000256" key="4">
    <source>
        <dbReference type="ARBA" id="ARBA00022825"/>
    </source>
</evidence>
<feature type="active site" description="Charge relay system" evidence="5">
    <location>
        <position position="49"/>
    </location>
</feature>
<keyword evidence="9" id="KW-1185">Reference proteome</keyword>
<dbReference type="InterPro" id="IPR000209">
    <property type="entry name" value="Peptidase_S8/S53_dom"/>
</dbReference>
<protein>
    <submittedName>
        <fullName evidence="8">S8 family peptidase</fullName>
    </submittedName>
</protein>
<dbReference type="Gene3D" id="3.40.50.200">
    <property type="entry name" value="Peptidase S8/S53 domain"/>
    <property type="match status" value="1"/>
</dbReference>
<evidence type="ECO:0000256" key="5">
    <source>
        <dbReference type="PROSITE-ProRule" id="PRU01240"/>
    </source>
</evidence>
<keyword evidence="2 5" id="KW-0645">Protease</keyword>
<dbReference type="PROSITE" id="PS00137">
    <property type="entry name" value="SUBTILASE_HIS"/>
    <property type="match status" value="1"/>
</dbReference>
<dbReference type="SUPFAM" id="SSF52743">
    <property type="entry name" value="Subtilisin-like"/>
    <property type="match status" value="1"/>
</dbReference>
<evidence type="ECO:0000313" key="9">
    <source>
        <dbReference type="Proteomes" id="UP001500880"/>
    </source>
</evidence>
<dbReference type="Proteomes" id="UP001500880">
    <property type="component" value="Unassembled WGS sequence"/>
</dbReference>
<dbReference type="RefSeq" id="WP_343844056.1">
    <property type="nucleotide sequence ID" value="NZ_BAAADO010000012.1"/>
</dbReference>
<dbReference type="InterPro" id="IPR015500">
    <property type="entry name" value="Peptidase_S8_subtilisin-rel"/>
</dbReference>
<evidence type="ECO:0000256" key="2">
    <source>
        <dbReference type="ARBA" id="ARBA00022670"/>
    </source>
</evidence>
<feature type="active site" description="Charge relay system" evidence="5">
    <location>
        <position position="86"/>
    </location>
</feature>
<comment type="caution">
    <text evidence="8">The sequence shown here is derived from an EMBL/GenBank/DDBJ whole genome shotgun (WGS) entry which is preliminary data.</text>
</comment>
<dbReference type="PROSITE" id="PS00136">
    <property type="entry name" value="SUBTILASE_ASP"/>
    <property type="match status" value="1"/>
</dbReference>
<dbReference type="InterPro" id="IPR023827">
    <property type="entry name" value="Peptidase_S8_Asp-AS"/>
</dbReference>
<dbReference type="PANTHER" id="PTHR43399">
    <property type="entry name" value="SUBTILISIN-RELATED"/>
    <property type="match status" value="1"/>
</dbReference>